<dbReference type="Proteomes" id="UP000502136">
    <property type="component" value="Chromosome"/>
</dbReference>
<dbReference type="KEGG" id="palr:HGI30_20665"/>
<protein>
    <submittedName>
        <fullName evidence="1">Uncharacterized protein</fullName>
    </submittedName>
</protein>
<dbReference type="AlphaFoldDB" id="A0A6H2H2Y5"/>
<dbReference type="RefSeq" id="WP_168909231.1">
    <property type="nucleotide sequence ID" value="NZ_CP051428.1"/>
</dbReference>
<reference evidence="1 2" key="1">
    <citation type="submission" date="2020-04" db="EMBL/GenBank/DDBJ databases">
        <title>Novel Paenibacillus strain UniB2 isolated from commercial digestive syrup.</title>
        <authorList>
            <person name="Thorat V."/>
            <person name="Kirdat K."/>
            <person name="Tiwarekar B."/>
            <person name="Yadav A."/>
        </authorList>
    </citation>
    <scope>NUCLEOTIDE SEQUENCE [LARGE SCALE GENOMIC DNA]</scope>
    <source>
        <strain evidence="1 2">UniB2</strain>
    </source>
</reference>
<organism evidence="1 2">
    <name type="scientific">Paenibacillus albicereus</name>
    <dbReference type="NCBI Taxonomy" id="2726185"/>
    <lineage>
        <taxon>Bacteria</taxon>
        <taxon>Bacillati</taxon>
        <taxon>Bacillota</taxon>
        <taxon>Bacilli</taxon>
        <taxon>Bacillales</taxon>
        <taxon>Paenibacillaceae</taxon>
        <taxon>Paenibacillus</taxon>
    </lineage>
</organism>
<name>A0A6H2H2Y5_9BACL</name>
<evidence type="ECO:0000313" key="1">
    <source>
        <dbReference type="EMBL" id="QJC53698.1"/>
    </source>
</evidence>
<sequence length="123" mass="12787">MAYTTGLVTNTRATGTAATTIVVNTRNAAAGAATVTLKIFAVSPTTLTLTPIYVSSFAVAGYAADIRTFTIAGNIAYEVQLDNSAVLANPVYSTYGLDEFGNLVTEQGFPQAKMTMIPALVPT</sequence>
<accession>A0A6H2H2Y5</accession>
<keyword evidence="2" id="KW-1185">Reference proteome</keyword>
<gene>
    <name evidence="1" type="ORF">HGI30_20665</name>
</gene>
<evidence type="ECO:0000313" key="2">
    <source>
        <dbReference type="Proteomes" id="UP000502136"/>
    </source>
</evidence>
<dbReference type="EMBL" id="CP051428">
    <property type="protein sequence ID" value="QJC53698.1"/>
    <property type="molecule type" value="Genomic_DNA"/>
</dbReference>
<proteinExistence type="predicted"/>